<organism evidence="1 2">
    <name type="scientific">Symbiodinium microadriaticum</name>
    <name type="common">Dinoflagellate</name>
    <name type="synonym">Zooxanthella microadriatica</name>
    <dbReference type="NCBI Taxonomy" id="2951"/>
    <lineage>
        <taxon>Eukaryota</taxon>
        <taxon>Sar</taxon>
        <taxon>Alveolata</taxon>
        <taxon>Dinophyceae</taxon>
        <taxon>Suessiales</taxon>
        <taxon>Symbiodiniaceae</taxon>
        <taxon>Symbiodinium</taxon>
    </lineage>
</organism>
<gene>
    <name evidence="1" type="ORF">AK812_SmicGene36403</name>
</gene>
<evidence type="ECO:0000313" key="2">
    <source>
        <dbReference type="Proteomes" id="UP000186817"/>
    </source>
</evidence>
<reference evidence="1 2" key="1">
    <citation type="submission" date="2016-02" db="EMBL/GenBank/DDBJ databases">
        <title>Genome analysis of coral dinoflagellate symbionts highlights evolutionary adaptations to a symbiotic lifestyle.</title>
        <authorList>
            <person name="Aranda M."/>
            <person name="Li Y."/>
            <person name="Liew Y.J."/>
            <person name="Baumgarten S."/>
            <person name="Simakov O."/>
            <person name="Wilson M."/>
            <person name="Piel J."/>
            <person name="Ashoor H."/>
            <person name="Bougouffa S."/>
            <person name="Bajic V.B."/>
            <person name="Ryu T."/>
            <person name="Ravasi T."/>
            <person name="Bayer T."/>
            <person name="Micklem G."/>
            <person name="Kim H."/>
            <person name="Bhak J."/>
            <person name="Lajeunesse T.C."/>
            <person name="Voolstra C.R."/>
        </authorList>
    </citation>
    <scope>NUCLEOTIDE SEQUENCE [LARGE SCALE GENOMIC DNA]</scope>
    <source>
        <strain evidence="1 2">CCMP2467</strain>
    </source>
</reference>
<dbReference type="Proteomes" id="UP000186817">
    <property type="component" value="Unassembled WGS sequence"/>
</dbReference>
<protein>
    <submittedName>
        <fullName evidence="1">Uncharacterized protein</fullName>
    </submittedName>
</protein>
<dbReference type="AlphaFoldDB" id="A0A1Q9CIZ7"/>
<dbReference type="OrthoDB" id="408343at2759"/>
<comment type="caution">
    <text evidence="1">The sequence shown here is derived from an EMBL/GenBank/DDBJ whole genome shotgun (WGS) entry which is preliminary data.</text>
</comment>
<proteinExistence type="predicted"/>
<name>A0A1Q9CIZ7_SYMMI</name>
<evidence type="ECO:0000313" key="1">
    <source>
        <dbReference type="EMBL" id="OLP82900.1"/>
    </source>
</evidence>
<accession>A0A1Q9CIZ7</accession>
<sequence length="718" mass="79431">MSAIACRNGGVGGLDHALEASGSKSGVKMRRFPSNTCGLGHRWKYKKSYSWIEGRRPRRPKEKSLVASMDFGPERMKLPQMGTGSWCIGNKDPRLQGTSSFLPARVDGSTDCLPGTVPGSIRVEAVEAVRLFWQLLSILQRPDEPRALKQSDEAKAEIRSDIAGSRKGVLYATKRATTGRRVALYGRRPSEWPMWAARVPGPFAPDLGVYPRVLCRDGELRQLPKGPQFPPVAIDFRRSPLSRVFWSGCRLAPLSREDWGGLEDAELFQARPSVPVARFSELRSRWRVRRSCAGSECGVAFCLGLVRSAKHTLTEPRCLADGDLEILTMLHGVSSPNQAEASKRRCAGEGKSCVQQRAANVFFCHRRLADEASRFVGAIEAVATGPGPKQVLSRQTQALRHQLLLPFCLLEDCLLFRFASSGTANAAVRDNILLLHGGSFQSAGPVEAVEVGGEVSDAVLQPEPQAYQKVLQLCSDTFEDERRHKAGEAIFHLDNLLQDTVSQKSKGQAWCYNSDSYGTGFGGCPPVEQVQKAEVARTYNVSKAQGRFFEIFVKDVVEAPCTCFLKDRRVNDKGLQDSDQLYCGAGKYMSWYNVTEDNFFIPGQNARFNLVFQRPIIRRVVFPNVVLGFAEAGAHTGYTWLVEYQCMERLKVQTYLGFNIYHRHWDPPEADVLAIRGVIEEAGLGEHWTSIKPMGGPHCNYTSSPPAAAFQSGPALLV</sequence>
<dbReference type="EMBL" id="LSRX01001157">
    <property type="protein sequence ID" value="OLP82900.1"/>
    <property type="molecule type" value="Genomic_DNA"/>
</dbReference>
<keyword evidence="2" id="KW-1185">Reference proteome</keyword>